<organism evidence="2 3">
    <name type="scientific">Mycoplasma seminis</name>
    <dbReference type="NCBI Taxonomy" id="512749"/>
    <lineage>
        <taxon>Bacteria</taxon>
        <taxon>Bacillati</taxon>
        <taxon>Mycoplasmatota</taxon>
        <taxon>Mollicutes</taxon>
        <taxon>Mycoplasmataceae</taxon>
        <taxon>Mycoplasma</taxon>
    </lineage>
</organism>
<sequence>MCATANVSANVVAFSISVLNALAASFSKLFANNFKYALNSKNNDLTAISSFKSFWALIAASIFWANSAPSAVSIASIHVFIVVAIN</sequence>
<feature type="transmembrane region" description="Helical" evidence="1">
    <location>
        <begin position="54"/>
        <end position="85"/>
    </location>
</feature>
<keyword evidence="1" id="KW-0812">Transmembrane</keyword>
<evidence type="ECO:0000313" key="2">
    <source>
        <dbReference type="EMBL" id="WLP85194.1"/>
    </source>
</evidence>
<evidence type="ECO:0000313" key="3">
    <source>
        <dbReference type="Proteomes" id="UP001237011"/>
    </source>
</evidence>
<keyword evidence="1" id="KW-0472">Membrane</keyword>
<feature type="transmembrane region" description="Helical" evidence="1">
    <location>
        <begin position="12"/>
        <end position="34"/>
    </location>
</feature>
<evidence type="ECO:0000256" key="1">
    <source>
        <dbReference type="SAM" id="Phobius"/>
    </source>
</evidence>
<dbReference type="EMBL" id="CP132191">
    <property type="protein sequence ID" value="WLP85194.1"/>
    <property type="molecule type" value="Genomic_DNA"/>
</dbReference>
<accession>A0ABY9H9C6</accession>
<gene>
    <name evidence="2" type="ORF">Q8852_02630</name>
</gene>
<name>A0ABY9H9C6_9MOLU</name>
<dbReference type="RefSeq" id="WP_305937631.1">
    <property type="nucleotide sequence ID" value="NZ_CP132191.1"/>
</dbReference>
<keyword evidence="1" id="KW-1133">Transmembrane helix</keyword>
<keyword evidence="3" id="KW-1185">Reference proteome</keyword>
<dbReference type="Proteomes" id="UP001237011">
    <property type="component" value="Chromosome"/>
</dbReference>
<proteinExistence type="predicted"/>
<protein>
    <submittedName>
        <fullName evidence="2">Uncharacterized protein</fullName>
    </submittedName>
</protein>
<reference evidence="2" key="1">
    <citation type="submission" date="2023-08" db="EMBL/GenBank/DDBJ databases">
        <title>Complete genome sequence of Mycoplasma seminis 2200.</title>
        <authorList>
            <person name="Spergser J."/>
        </authorList>
    </citation>
    <scope>NUCLEOTIDE SEQUENCE [LARGE SCALE GENOMIC DNA]</scope>
    <source>
        <strain evidence="2">2200</strain>
    </source>
</reference>